<evidence type="ECO:0000256" key="1">
    <source>
        <dbReference type="SAM" id="SignalP"/>
    </source>
</evidence>
<dbReference type="AlphaFoldDB" id="A0A1L0AQC5"/>
<sequence length="517" mass="57514">MDMKKISHKVSCILACVMASTFTSGAQAFNSEEHKNIVDNAIAQLKIPETIKLPTTVSLKSRTDSYTKELRAAKQLAAGFDGNDENDYDSYKYNVQDNCYYSGFGQSHYNNTIYIPTGSQLPTKLLTLNTNMGSQSDEFTLGELAAIYGDYRRTTSCDADGQCFLSNDIKENIVFKHGSHPAYCPQPVKNTTYLHHVGSGVVPPFGALGNLSSNTAGDGELEEAAWWGDEMMRIANVNDWHFSDAAVAWYIGLHRQALYYADKARTEPKYWNVALHHEANALHSLTDLFSFGHVVTSREESSFNMIKSAGLKEKGTYLWMEAIMKQAGATRDRDGILSFALADFPPIMRIATAPRNDFMPSYRGIWMMWAKDEQGFHDRFNESGALVRNLNGDRFQIYGDSHLKELTDQSKEIIIMATKTSIQSLLDAYQVLEHGSDITEVGAVGSQFFNALNYLPAFVEKDGDSYFTGTWTSYADVINTMVGSGKVLNDKANCTLSTVSGKIRGRLKTRSEACTVF</sequence>
<evidence type="ECO:0000313" key="2">
    <source>
        <dbReference type="EMBL" id="SGY90259.1"/>
    </source>
</evidence>
<dbReference type="EMBL" id="FPLD01000036">
    <property type="protein sequence ID" value="SGY90259.1"/>
    <property type="molecule type" value="Genomic_DNA"/>
</dbReference>
<proteinExistence type="predicted"/>
<reference evidence="2 3" key="1">
    <citation type="submission" date="2016-11" db="EMBL/GenBank/DDBJ databases">
        <authorList>
            <person name="Jaros S."/>
            <person name="Januszkiewicz K."/>
            <person name="Wedrychowicz H."/>
        </authorList>
    </citation>
    <scope>NUCLEOTIDE SEQUENCE [LARGE SCALE GENOMIC DNA]</scope>
    <source>
        <strain evidence="2">NVI 5450</strain>
    </source>
</reference>
<evidence type="ECO:0000313" key="3">
    <source>
        <dbReference type="Proteomes" id="UP000183794"/>
    </source>
</evidence>
<feature type="chain" id="PRO_5012973141" evidence="1">
    <location>
        <begin position="29"/>
        <end position="517"/>
    </location>
</feature>
<protein>
    <submittedName>
        <fullName evidence="2">Phosphatidylcholine-hydrolyzing phospholipase C</fullName>
    </submittedName>
</protein>
<accession>A0A1L0AQC5</accession>
<name>A0A1L0AQC5_9GAMM</name>
<feature type="signal peptide" evidence="1">
    <location>
        <begin position="1"/>
        <end position="28"/>
    </location>
</feature>
<gene>
    <name evidence="2" type="ORF">NVI5450_1098</name>
</gene>
<keyword evidence="1" id="KW-0732">Signal</keyword>
<organism evidence="2 3">
    <name type="scientific">Moritella viscosa</name>
    <dbReference type="NCBI Taxonomy" id="80854"/>
    <lineage>
        <taxon>Bacteria</taxon>
        <taxon>Pseudomonadati</taxon>
        <taxon>Pseudomonadota</taxon>
        <taxon>Gammaproteobacteria</taxon>
        <taxon>Alteromonadales</taxon>
        <taxon>Moritellaceae</taxon>
        <taxon>Moritella</taxon>
    </lineage>
</organism>
<dbReference type="Proteomes" id="UP000183794">
    <property type="component" value="Unassembled WGS sequence"/>
</dbReference>